<comment type="caution">
    <text evidence="1">The sequence shown here is derived from an EMBL/GenBank/DDBJ whole genome shotgun (WGS) entry which is preliminary data.</text>
</comment>
<name>X1KBK5_9ZZZZ</name>
<protein>
    <submittedName>
        <fullName evidence="1">Uncharacterized protein</fullName>
    </submittedName>
</protein>
<evidence type="ECO:0000313" key="1">
    <source>
        <dbReference type="EMBL" id="GAI03973.1"/>
    </source>
</evidence>
<organism evidence="1">
    <name type="scientific">marine sediment metagenome</name>
    <dbReference type="NCBI Taxonomy" id="412755"/>
    <lineage>
        <taxon>unclassified sequences</taxon>
        <taxon>metagenomes</taxon>
        <taxon>ecological metagenomes</taxon>
    </lineage>
</organism>
<dbReference type="AlphaFoldDB" id="X1KBK5"/>
<gene>
    <name evidence="1" type="ORF">S06H3_23041</name>
</gene>
<feature type="non-terminal residue" evidence="1">
    <location>
        <position position="73"/>
    </location>
</feature>
<proteinExistence type="predicted"/>
<sequence>MTKLGESQYMLTKDSDGVIGANLGTLTAVGTLSFIYLGDWYENCFSVGNCRLQEDMIIRFLDITIKKLHPAPI</sequence>
<accession>X1KBK5</accession>
<dbReference type="EMBL" id="BARV01012443">
    <property type="protein sequence ID" value="GAI03973.1"/>
    <property type="molecule type" value="Genomic_DNA"/>
</dbReference>
<reference evidence="1" key="1">
    <citation type="journal article" date="2014" name="Front. Microbiol.">
        <title>High frequency of phylogenetically diverse reductive dehalogenase-homologous genes in deep subseafloor sedimentary metagenomes.</title>
        <authorList>
            <person name="Kawai M."/>
            <person name="Futagami T."/>
            <person name="Toyoda A."/>
            <person name="Takaki Y."/>
            <person name="Nishi S."/>
            <person name="Hori S."/>
            <person name="Arai W."/>
            <person name="Tsubouchi T."/>
            <person name="Morono Y."/>
            <person name="Uchiyama I."/>
            <person name="Ito T."/>
            <person name="Fujiyama A."/>
            <person name="Inagaki F."/>
            <person name="Takami H."/>
        </authorList>
    </citation>
    <scope>NUCLEOTIDE SEQUENCE</scope>
    <source>
        <strain evidence="1">Expedition CK06-06</strain>
    </source>
</reference>